<dbReference type="AlphaFoldDB" id="A0A0G1XB91"/>
<reference evidence="2 3" key="1">
    <citation type="journal article" date="2015" name="Nature">
        <title>rRNA introns, odd ribosomes, and small enigmatic genomes across a large radiation of phyla.</title>
        <authorList>
            <person name="Brown C.T."/>
            <person name="Hug L.A."/>
            <person name="Thomas B.C."/>
            <person name="Sharon I."/>
            <person name="Castelle C.J."/>
            <person name="Singh A."/>
            <person name="Wilkins M.J."/>
            <person name="Williams K.H."/>
            <person name="Banfield J.F."/>
        </authorList>
    </citation>
    <scope>NUCLEOTIDE SEQUENCE [LARGE SCALE GENOMIC DNA]</scope>
</reference>
<name>A0A0G1XB91_9BACT</name>
<accession>A0A0G1XB91</accession>
<evidence type="ECO:0000313" key="3">
    <source>
        <dbReference type="Proteomes" id="UP000034846"/>
    </source>
</evidence>
<organism evidence="2 3">
    <name type="scientific">Candidatus Uhrbacteria bacterium GW2011_GWD2_52_7</name>
    <dbReference type="NCBI Taxonomy" id="1618989"/>
    <lineage>
        <taxon>Bacteria</taxon>
        <taxon>Candidatus Uhriibacteriota</taxon>
    </lineage>
</organism>
<evidence type="ECO:0000256" key="1">
    <source>
        <dbReference type="SAM" id="MobiDB-lite"/>
    </source>
</evidence>
<dbReference type="Proteomes" id="UP000034846">
    <property type="component" value="Unassembled WGS sequence"/>
</dbReference>
<evidence type="ECO:0000313" key="2">
    <source>
        <dbReference type="EMBL" id="KKW28588.1"/>
    </source>
</evidence>
<protein>
    <submittedName>
        <fullName evidence="2">Uncharacterized protein</fullName>
    </submittedName>
</protein>
<comment type="caution">
    <text evidence="2">The sequence shown here is derived from an EMBL/GenBank/DDBJ whole genome shotgun (WGS) entry which is preliminary data.</text>
</comment>
<gene>
    <name evidence="2" type="ORF">UY72_C0067G0002</name>
</gene>
<proteinExistence type="predicted"/>
<dbReference type="EMBL" id="LCRD01000067">
    <property type="protein sequence ID" value="KKW28588.1"/>
    <property type="molecule type" value="Genomic_DNA"/>
</dbReference>
<sequence length="43" mass="4889">MDLDFGEDVTYATPGEDSVNYGDENYTYSTSLETDLDFTVRIE</sequence>
<feature type="region of interest" description="Disordered" evidence="1">
    <location>
        <begin position="1"/>
        <end position="24"/>
    </location>
</feature>